<evidence type="ECO:0000313" key="1">
    <source>
        <dbReference type="EMBL" id="VFJ56285.1"/>
    </source>
</evidence>
<gene>
    <name evidence="1" type="ORF">BECKDK2373B_GA0170837_105711</name>
</gene>
<protein>
    <submittedName>
        <fullName evidence="1">Uncharacterized protein</fullName>
    </submittedName>
</protein>
<organism evidence="1">
    <name type="scientific">Candidatus Kentrum sp. DK</name>
    <dbReference type="NCBI Taxonomy" id="2126562"/>
    <lineage>
        <taxon>Bacteria</taxon>
        <taxon>Pseudomonadati</taxon>
        <taxon>Pseudomonadota</taxon>
        <taxon>Gammaproteobacteria</taxon>
        <taxon>Candidatus Kentrum</taxon>
    </lineage>
</organism>
<name>A0A450SQS8_9GAMM</name>
<sequence length="649" mass="71649">MHLRELLNRPLSDLGWTKRFTLLCKPEAVPTQISNATLRKDAKDAFASLFQATGVPDKVHFIFFDSPDSIAQQLFLDVHGPKGFARLVFTNCLDGIRVKYWTINGWDPQLDANATKLETGTAEATITQKHFLSDSDLLRFMVTWDAKTFSIDCEVKEVRLGGEIIVKDIPPPVPELKTDEVSFEDCLMSLRAGITKALCDPLISNTRVGGIPAKEKRLVSDLAPDDKKGHTRSSPFRVVPLRSDYVLDTPTVKPQIDIIDLVRLPDSLSSLDFNRTVYQGYPVLQPEIFSGGYNEALRVLDTRCAVDFQSALEILDKNISDKKPGDQEAAKYVENFVNDQFERSNICTLIRNRAIDDQLTTTLLSVPPTQLFPRVIKKEDEFKQHLEEARQAMSKVRDARVVIGPPYDCMLPLGNHSTQLANGSAMDNFYLLSPFVVAGSMAAKSLVMLAEAGIRQATQKENWRALEYLPQLRRLGNKLHEHHLSAMRSSLNADTPLTLGSALYSYGFLNIHSHIDNADYRFGVLQGRNEGSAATYNAIRANLSYLNLPALSDNPSIEEVLKTVLDAAGMIKDLIDKLNRLLDDAHKTIDNLNHQIETLSPQLQGTLGQFRLAGESISIVSGAGVGFLIGGPIGAGIGAVAAGVFSTCD</sequence>
<accession>A0A450SQS8</accession>
<proteinExistence type="predicted"/>
<reference evidence="1" key="1">
    <citation type="submission" date="2019-02" db="EMBL/GenBank/DDBJ databases">
        <authorList>
            <person name="Gruber-Vodicka R. H."/>
            <person name="Seah K. B. B."/>
        </authorList>
    </citation>
    <scope>NUCLEOTIDE SEQUENCE</scope>
    <source>
        <strain evidence="1">BECK_DK47</strain>
    </source>
</reference>
<dbReference type="AlphaFoldDB" id="A0A450SQS8"/>
<dbReference type="EMBL" id="CAADEX010000057">
    <property type="protein sequence ID" value="VFJ56285.1"/>
    <property type="molecule type" value="Genomic_DNA"/>
</dbReference>